<dbReference type="PANTHER" id="PTHR34219">
    <property type="entry name" value="IRON-REGULATED INNER MEMBRANE PROTEIN-RELATED"/>
    <property type="match status" value="1"/>
</dbReference>
<feature type="transmembrane region" description="Helical" evidence="1">
    <location>
        <begin position="12"/>
        <end position="36"/>
    </location>
</feature>
<dbReference type="RefSeq" id="WP_408081130.1">
    <property type="nucleotide sequence ID" value="NZ_JBELQA010000003.1"/>
</dbReference>
<feature type="transmembrane region" description="Helical" evidence="1">
    <location>
        <begin position="425"/>
        <end position="445"/>
    </location>
</feature>
<feature type="transmembrane region" description="Helical" evidence="1">
    <location>
        <begin position="353"/>
        <end position="374"/>
    </location>
</feature>
<proteinExistence type="predicted"/>
<organism evidence="2 3">
    <name type="scientific">Flavobacterium plantiphilum</name>
    <dbReference type="NCBI Taxonomy" id="3163297"/>
    <lineage>
        <taxon>Bacteria</taxon>
        <taxon>Pseudomonadati</taxon>
        <taxon>Bacteroidota</taxon>
        <taxon>Flavobacteriia</taxon>
        <taxon>Flavobacteriales</taxon>
        <taxon>Flavobacteriaceae</taxon>
        <taxon>Flavobacterium</taxon>
    </lineage>
</organism>
<name>A0ABW8XSR9_9FLAO</name>
<keyword evidence="1" id="KW-0472">Membrane</keyword>
<feature type="transmembrane region" description="Helical" evidence="1">
    <location>
        <begin position="152"/>
        <end position="174"/>
    </location>
</feature>
<feature type="transmembrane region" description="Helical" evidence="1">
    <location>
        <begin position="394"/>
        <end position="413"/>
    </location>
</feature>
<dbReference type="PANTHER" id="PTHR34219:SF3">
    <property type="entry name" value="BLL7967 PROTEIN"/>
    <property type="match status" value="1"/>
</dbReference>
<sequence>MGNRDYNVFFNTHTVSGIIISIGLYVIFFAGAFALFMNNIDHWEANVKPEGFVLIDYDKTIARIAAEGYDMHGRNLSIYEHDGGVNVYSAPLKDTILLKSKLSILDSSEARGRIDLHLDEKTYQKSTNQALSQKTLGTFLYELHFFDQIPTVGFYLAGLVAVFFLFAIITGVIVHWRKIVSNFFTFRLKSSLKILWTDAHTALGVIGLPFQMMYAVTGSVFCLLVVISNPINAIIPDENGKTILEKVTPVYSPEAISINNKIDLILSDFSNNKIESVYAEIHNYHDENAELEIYVSTEDIESVFNYTKMVYRLSDWKLQEYKPASEAPPYAEASWDFIHIIHFGDYGGIFLKVLYFILALLTCVVVITGVMVWLVARDKKSYSHKAKFNKSVGAIYLGSCLGLYPAIAFMFLLTKTFPAQMEHRFAWISWMFLAFWVGYTVYSYIIKSYFKINRNALFLAGVMGILIPVFNGIHSGLWFWKSLQLGYSDSFFVDLTWLICGMVTLLIALKLQPQRQKQT</sequence>
<reference evidence="2 3" key="1">
    <citation type="submission" date="2024-06" db="EMBL/GenBank/DDBJ databases">
        <authorList>
            <person name="Kaempfer P."/>
            <person name="Viver T."/>
        </authorList>
    </citation>
    <scope>NUCLEOTIDE SEQUENCE [LARGE SCALE GENOMIC DNA]</scope>
    <source>
        <strain evidence="2 3">ST-87</strain>
    </source>
</reference>
<evidence type="ECO:0000256" key="1">
    <source>
        <dbReference type="SAM" id="Phobius"/>
    </source>
</evidence>
<comment type="caution">
    <text evidence="2">The sequence shown here is derived from an EMBL/GenBank/DDBJ whole genome shotgun (WGS) entry which is preliminary data.</text>
</comment>
<dbReference type="InterPro" id="IPR005625">
    <property type="entry name" value="PepSY-ass_TM"/>
</dbReference>
<feature type="transmembrane region" description="Helical" evidence="1">
    <location>
        <begin position="457"/>
        <end position="479"/>
    </location>
</feature>
<feature type="transmembrane region" description="Helical" evidence="1">
    <location>
        <begin position="491"/>
        <end position="509"/>
    </location>
</feature>
<evidence type="ECO:0000313" key="2">
    <source>
        <dbReference type="EMBL" id="MFL9830650.1"/>
    </source>
</evidence>
<dbReference type="Pfam" id="PF03929">
    <property type="entry name" value="PepSY_TM"/>
    <property type="match status" value="1"/>
</dbReference>
<keyword evidence="3" id="KW-1185">Reference proteome</keyword>
<protein>
    <submittedName>
        <fullName evidence="2">PepSY-associated TM helix domain-containing protein</fullName>
    </submittedName>
</protein>
<accession>A0ABW8XSR9</accession>
<evidence type="ECO:0000313" key="3">
    <source>
        <dbReference type="Proteomes" id="UP001629260"/>
    </source>
</evidence>
<dbReference type="EMBL" id="JBELQA010000003">
    <property type="protein sequence ID" value="MFL9830650.1"/>
    <property type="molecule type" value="Genomic_DNA"/>
</dbReference>
<dbReference type="Proteomes" id="UP001629260">
    <property type="component" value="Unassembled WGS sequence"/>
</dbReference>
<keyword evidence="1" id="KW-1133">Transmembrane helix</keyword>
<keyword evidence="1" id="KW-0812">Transmembrane</keyword>
<gene>
    <name evidence="2" type="ORF">ABS764_07275</name>
</gene>